<reference evidence="3 4" key="1">
    <citation type="submission" date="2014-04" db="EMBL/GenBank/DDBJ databases">
        <authorList>
            <consortium name="DOE Joint Genome Institute"/>
            <person name="Kuo A."/>
            <person name="Martino E."/>
            <person name="Perotto S."/>
            <person name="Kohler A."/>
            <person name="Nagy L.G."/>
            <person name="Floudas D."/>
            <person name="Copeland A."/>
            <person name="Barry K.W."/>
            <person name="Cichocki N."/>
            <person name="Veneault-Fourrey C."/>
            <person name="LaButti K."/>
            <person name="Lindquist E.A."/>
            <person name="Lipzen A."/>
            <person name="Lundell T."/>
            <person name="Morin E."/>
            <person name="Murat C."/>
            <person name="Sun H."/>
            <person name="Tunlid A."/>
            <person name="Henrissat B."/>
            <person name="Grigoriev I.V."/>
            <person name="Hibbett D.S."/>
            <person name="Martin F."/>
            <person name="Nordberg H.P."/>
            <person name="Cantor M.N."/>
            <person name="Hua S.X."/>
        </authorList>
    </citation>
    <scope>NUCLEOTIDE SEQUENCE [LARGE SCALE GENOMIC DNA]</scope>
    <source>
        <strain evidence="3 4">Zn</strain>
    </source>
</reference>
<dbReference type="PANTHER" id="PTHR37540:SF5">
    <property type="entry name" value="TRANSCRIPTION FACTOR DOMAIN-CONTAINING PROTEIN"/>
    <property type="match status" value="1"/>
</dbReference>
<dbReference type="PROSITE" id="PS50048">
    <property type="entry name" value="ZN2_CY6_FUNGAL_2"/>
    <property type="match status" value="1"/>
</dbReference>
<dbReference type="HOGENOM" id="CLU_036820_0_0_1"/>
<sequence length="502" mass="56749">MAFQVNRTSTSMRSARKSKAGCKACKLRKVKCDELRPVCGNCKTYYSNRIKKCDFSVSLVAAPITSATHCALPLSQQHILRCNEAISHIEGLKALYPFDARLESKLPNADHLLHHYLSALIVKWLPAGYKPETNPFALSWWSLVQTDNLLFRTILLVSALDLESHSEKPNIFHSERYTIESMQLLRARVQDPVHGTSNQTIGAVATLASLAYTRGNMREARTHIEGLQKMVAARGGMGNIRSSSPVTASVTFWFSLLLTLEPQFPPEEPIHINYPPQWILDIDILGSSQVSELLDFKEYGIRKPISDILLEIRYLSHFFTTHSNDTLSPDLEDLDIHSTIGSIIQRLLQTEPDTDPRSRFDCVTECCRFAAAIFLLFLFENHYPDPTRLINSLIQKLQKDLGSAVHSTLNGNRLLGWLFSVGGVAALNLPVERDWFVSHLTELAAELGLLSWDKAKNCLQQVVWVDAMNDQPFRQLWNEVLINITCVTTKEPFCAVRYWPIM</sequence>
<protein>
    <recommendedName>
        <fullName evidence="2">Zn(2)-C6 fungal-type domain-containing protein</fullName>
    </recommendedName>
</protein>
<dbReference type="AlphaFoldDB" id="A0A0C3GF74"/>
<dbReference type="InParanoid" id="A0A0C3GF74"/>
<dbReference type="SUPFAM" id="SSF57701">
    <property type="entry name" value="Zn2/Cys6 DNA-binding domain"/>
    <property type="match status" value="1"/>
</dbReference>
<proteinExistence type="predicted"/>
<dbReference type="Pfam" id="PF00172">
    <property type="entry name" value="Zn_clus"/>
    <property type="match status" value="1"/>
</dbReference>
<dbReference type="STRING" id="913774.A0A0C3GF74"/>
<dbReference type="GO" id="GO:0008270">
    <property type="term" value="F:zinc ion binding"/>
    <property type="evidence" value="ECO:0007669"/>
    <property type="project" value="InterPro"/>
</dbReference>
<dbReference type="PANTHER" id="PTHR37540">
    <property type="entry name" value="TRANSCRIPTION FACTOR (ACR-2), PUTATIVE-RELATED-RELATED"/>
    <property type="match status" value="1"/>
</dbReference>
<name>A0A0C3GF74_OIDMZ</name>
<keyword evidence="4" id="KW-1185">Reference proteome</keyword>
<dbReference type="CDD" id="cd00067">
    <property type="entry name" value="GAL4"/>
    <property type="match status" value="1"/>
</dbReference>
<keyword evidence="1" id="KW-0539">Nucleus</keyword>
<evidence type="ECO:0000256" key="1">
    <source>
        <dbReference type="ARBA" id="ARBA00023242"/>
    </source>
</evidence>
<dbReference type="EMBL" id="KN832889">
    <property type="protein sequence ID" value="KIM94770.1"/>
    <property type="molecule type" value="Genomic_DNA"/>
</dbReference>
<evidence type="ECO:0000313" key="4">
    <source>
        <dbReference type="Proteomes" id="UP000054321"/>
    </source>
</evidence>
<evidence type="ECO:0000313" key="3">
    <source>
        <dbReference type="EMBL" id="KIM94770.1"/>
    </source>
</evidence>
<evidence type="ECO:0000259" key="2">
    <source>
        <dbReference type="PROSITE" id="PS50048"/>
    </source>
</evidence>
<dbReference type="SMART" id="SM00066">
    <property type="entry name" value="GAL4"/>
    <property type="match status" value="1"/>
</dbReference>
<dbReference type="InterPro" id="IPR021858">
    <property type="entry name" value="Fun_TF"/>
</dbReference>
<dbReference type="InterPro" id="IPR036864">
    <property type="entry name" value="Zn2-C6_fun-type_DNA-bd_sf"/>
</dbReference>
<dbReference type="Proteomes" id="UP000054321">
    <property type="component" value="Unassembled WGS sequence"/>
</dbReference>
<feature type="domain" description="Zn(2)-C6 fungal-type" evidence="2">
    <location>
        <begin position="21"/>
        <end position="55"/>
    </location>
</feature>
<accession>A0A0C3GF74</accession>
<dbReference type="Gene3D" id="4.10.240.10">
    <property type="entry name" value="Zn(2)-C6 fungal-type DNA-binding domain"/>
    <property type="match status" value="1"/>
</dbReference>
<dbReference type="OrthoDB" id="4158087at2759"/>
<dbReference type="GO" id="GO:0000981">
    <property type="term" value="F:DNA-binding transcription factor activity, RNA polymerase II-specific"/>
    <property type="evidence" value="ECO:0007669"/>
    <property type="project" value="InterPro"/>
</dbReference>
<reference evidence="4" key="2">
    <citation type="submission" date="2015-01" db="EMBL/GenBank/DDBJ databases">
        <title>Evolutionary Origins and Diversification of the Mycorrhizal Mutualists.</title>
        <authorList>
            <consortium name="DOE Joint Genome Institute"/>
            <consortium name="Mycorrhizal Genomics Consortium"/>
            <person name="Kohler A."/>
            <person name="Kuo A."/>
            <person name="Nagy L.G."/>
            <person name="Floudas D."/>
            <person name="Copeland A."/>
            <person name="Barry K.W."/>
            <person name="Cichocki N."/>
            <person name="Veneault-Fourrey C."/>
            <person name="LaButti K."/>
            <person name="Lindquist E.A."/>
            <person name="Lipzen A."/>
            <person name="Lundell T."/>
            <person name="Morin E."/>
            <person name="Murat C."/>
            <person name="Riley R."/>
            <person name="Ohm R."/>
            <person name="Sun H."/>
            <person name="Tunlid A."/>
            <person name="Henrissat B."/>
            <person name="Grigoriev I.V."/>
            <person name="Hibbett D.S."/>
            <person name="Martin F."/>
        </authorList>
    </citation>
    <scope>NUCLEOTIDE SEQUENCE [LARGE SCALE GENOMIC DNA]</scope>
    <source>
        <strain evidence="4">Zn</strain>
    </source>
</reference>
<organism evidence="3 4">
    <name type="scientific">Oidiodendron maius (strain Zn)</name>
    <dbReference type="NCBI Taxonomy" id="913774"/>
    <lineage>
        <taxon>Eukaryota</taxon>
        <taxon>Fungi</taxon>
        <taxon>Dikarya</taxon>
        <taxon>Ascomycota</taxon>
        <taxon>Pezizomycotina</taxon>
        <taxon>Leotiomycetes</taxon>
        <taxon>Leotiomycetes incertae sedis</taxon>
        <taxon>Myxotrichaceae</taxon>
        <taxon>Oidiodendron</taxon>
    </lineage>
</organism>
<gene>
    <name evidence="3" type="ORF">OIDMADRAFT_60544</name>
</gene>
<dbReference type="Pfam" id="PF11951">
    <property type="entry name" value="Fungal_trans_2"/>
    <property type="match status" value="1"/>
</dbReference>
<dbReference type="InterPro" id="IPR001138">
    <property type="entry name" value="Zn2Cys6_DnaBD"/>
</dbReference>